<dbReference type="EMBL" id="JAHQIW010002140">
    <property type="protein sequence ID" value="KAJ1354640.1"/>
    <property type="molecule type" value="Genomic_DNA"/>
</dbReference>
<dbReference type="Gene3D" id="1.25.40.10">
    <property type="entry name" value="Tetratricopeptide repeat domain"/>
    <property type="match status" value="1"/>
</dbReference>
<dbReference type="PANTHER" id="PTHR45994:SF1">
    <property type="entry name" value="FI21225P1"/>
    <property type="match status" value="1"/>
</dbReference>
<dbReference type="Gene3D" id="1.25.10.10">
    <property type="entry name" value="Leucine-rich Repeat Variant"/>
    <property type="match status" value="1"/>
</dbReference>
<sequence>IEFNGSDAKALYRRALAREHLDNVGAAFKDAKEALRLSPNDKSISELLQRLVVANNEKVKKATSTDNKVKEMNYLAFEGGAKDVEQRVQGNIVPTLLATAEDNRVPLKISVAAVRILDELVKNKGRALLFLSMHDTDGLRSTRRVCRLMCPKDSKDYVDAAGLLVQRVFNALAGMDRAKEIKPDPEVAEGENI</sequence>
<dbReference type="PANTHER" id="PTHR45994">
    <property type="entry name" value="FI21225P1"/>
    <property type="match status" value="1"/>
</dbReference>
<dbReference type="SMART" id="SM00028">
    <property type="entry name" value="TPR"/>
    <property type="match status" value="1"/>
</dbReference>
<proteinExistence type="predicted"/>
<accession>A0AAD5QML6</accession>
<evidence type="ECO:0008006" key="5">
    <source>
        <dbReference type="Google" id="ProtNLM"/>
    </source>
</evidence>
<evidence type="ECO:0000313" key="3">
    <source>
        <dbReference type="EMBL" id="KAJ1354640.1"/>
    </source>
</evidence>
<dbReference type="InterPro" id="IPR019734">
    <property type="entry name" value="TPR_rpt"/>
</dbReference>
<feature type="non-terminal residue" evidence="3">
    <location>
        <position position="1"/>
    </location>
</feature>
<keyword evidence="4" id="KW-1185">Reference proteome</keyword>
<keyword evidence="2" id="KW-0963">Cytoplasm</keyword>
<dbReference type="GO" id="GO:0005737">
    <property type="term" value="C:cytoplasm"/>
    <property type="evidence" value="ECO:0007669"/>
    <property type="project" value="UniProtKB-SubCell"/>
</dbReference>
<reference evidence="3" key="1">
    <citation type="submission" date="2021-06" db="EMBL/GenBank/DDBJ databases">
        <title>Parelaphostrongylus tenuis whole genome reference sequence.</title>
        <authorList>
            <person name="Garwood T.J."/>
            <person name="Larsen P.A."/>
            <person name="Fountain-Jones N.M."/>
            <person name="Garbe J.R."/>
            <person name="Macchietto M.G."/>
            <person name="Kania S.A."/>
            <person name="Gerhold R.W."/>
            <person name="Richards J.E."/>
            <person name="Wolf T.M."/>
        </authorList>
    </citation>
    <scope>NUCLEOTIDE SEQUENCE</scope>
    <source>
        <strain evidence="3">MNPRO001-30</strain>
        <tissue evidence="3">Meninges</tissue>
    </source>
</reference>
<dbReference type="SUPFAM" id="SSF48452">
    <property type="entry name" value="TPR-like"/>
    <property type="match status" value="1"/>
</dbReference>
<protein>
    <recommendedName>
        <fullName evidence="5">Protein unc-45 homolog B</fullName>
    </recommendedName>
</protein>
<organism evidence="3 4">
    <name type="scientific">Parelaphostrongylus tenuis</name>
    <name type="common">Meningeal worm</name>
    <dbReference type="NCBI Taxonomy" id="148309"/>
    <lineage>
        <taxon>Eukaryota</taxon>
        <taxon>Metazoa</taxon>
        <taxon>Ecdysozoa</taxon>
        <taxon>Nematoda</taxon>
        <taxon>Chromadorea</taxon>
        <taxon>Rhabditida</taxon>
        <taxon>Rhabditina</taxon>
        <taxon>Rhabditomorpha</taxon>
        <taxon>Strongyloidea</taxon>
        <taxon>Metastrongylidae</taxon>
        <taxon>Parelaphostrongylus</taxon>
    </lineage>
</organism>
<dbReference type="GO" id="GO:0051879">
    <property type="term" value="F:Hsp90 protein binding"/>
    <property type="evidence" value="ECO:0007669"/>
    <property type="project" value="TreeGrafter"/>
</dbReference>
<comment type="caution">
    <text evidence="3">The sequence shown here is derived from an EMBL/GenBank/DDBJ whole genome shotgun (WGS) entry which is preliminary data.</text>
</comment>
<evidence type="ECO:0000313" key="4">
    <source>
        <dbReference type="Proteomes" id="UP001196413"/>
    </source>
</evidence>
<dbReference type="AlphaFoldDB" id="A0AAD5QML6"/>
<comment type="subcellular location">
    <subcellularLocation>
        <location evidence="1">Cytoplasm</location>
    </subcellularLocation>
</comment>
<evidence type="ECO:0000256" key="2">
    <source>
        <dbReference type="ARBA" id="ARBA00022490"/>
    </source>
</evidence>
<name>A0AAD5QML6_PARTN</name>
<evidence type="ECO:0000256" key="1">
    <source>
        <dbReference type="ARBA" id="ARBA00004496"/>
    </source>
</evidence>
<dbReference type="InterPro" id="IPR011989">
    <property type="entry name" value="ARM-like"/>
</dbReference>
<gene>
    <name evidence="3" type="ORF">KIN20_011633</name>
</gene>
<dbReference type="Proteomes" id="UP001196413">
    <property type="component" value="Unassembled WGS sequence"/>
</dbReference>
<dbReference type="InterPro" id="IPR011990">
    <property type="entry name" value="TPR-like_helical_dom_sf"/>
</dbReference>